<evidence type="ECO:0000313" key="1">
    <source>
        <dbReference type="EMBL" id="JAD64880.1"/>
    </source>
</evidence>
<proteinExistence type="predicted"/>
<organism evidence="1">
    <name type="scientific">Arundo donax</name>
    <name type="common">Giant reed</name>
    <name type="synonym">Donax arundinaceus</name>
    <dbReference type="NCBI Taxonomy" id="35708"/>
    <lineage>
        <taxon>Eukaryota</taxon>
        <taxon>Viridiplantae</taxon>
        <taxon>Streptophyta</taxon>
        <taxon>Embryophyta</taxon>
        <taxon>Tracheophyta</taxon>
        <taxon>Spermatophyta</taxon>
        <taxon>Magnoliopsida</taxon>
        <taxon>Liliopsida</taxon>
        <taxon>Poales</taxon>
        <taxon>Poaceae</taxon>
        <taxon>PACMAD clade</taxon>
        <taxon>Arundinoideae</taxon>
        <taxon>Arundineae</taxon>
        <taxon>Arundo</taxon>
    </lineage>
</organism>
<name>A0A0A9BUN1_ARUDO</name>
<reference evidence="1" key="2">
    <citation type="journal article" date="2015" name="Data Brief">
        <title>Shoot transcriptome of the giant reed, Arundo donax.</title>
        <authorList>
            <person name="Barrero R.A."/>
            <person name="Guerrero F.D."/>
            <person name="Moolhuijzen P."/>
            <person name="Goolsby J.A."/>
            <person name="Tidwell J."/>
            <person name="Bellgard S.E."/>
            <person name="Bellgard M.I."/>
        </authorList>
    </citation>
    <scope>NUCLEOTIDE SEQUENCE</scope>
    <source>
        <tissue evidence="1">Shoot tissue taken approximately 20 cm above the soil surface</tissue>
    </source>
</reference>
<protein>
    <submittedName>
        <fullName evidence="1">Uncharacterized protein</fullName>
    </submittedName>
</protein>
<dbReference type="EMBL" id="GBRH01233015">
    <property type="protein sequence ID" value="JAD64880.1"/>
    <property type="molecule type" value="Transcribed_RNA"/>
</dbReference>
<reference evidence="1" key="1">
    <citation type="submission" date="2014-09" db="EMBL/GenBank/DDBJ databases">
        <authorList>
            <person name="Magalhaes I.L.F."/>
            <person name="Oliveira U."/>
            <person name="Santos F.R."/>
            <person name="Vidigal T.H.D.A."/>
            <person name="Brescovit A.D."/>
            <person name="Santos A.J."/>
        </authorList>
    </citation>
    <scope>NUCLEOTIDE SEQUENCE</scope>
    <source>
        <tissue evidence="1">Shoot tissue taken approximately 20 cm above the soil surface</tissue>
    </source>
</reference>
<dbReference type="AlphaFoldDB" id="A0A0A9BUN1"/>
<sequence>MSNLSFPNSIARCHFLPPPCFLAACLSTLHTLDMLAPRWGYETAPVLSCLL</sequence>
<accession>A0A0A9BUN1</accession>